<organism evidence="9 10">
    <name type="scientific">Rhizobium quercicola</name>
    <dbReference type="NCBI Taxonomy" id="2901226"/>
    <lineage>
        <taxon>Bacteria</taxon>
        <taxon>Pseudomonadati</taxon>
        <taxon>Pseudomonadota</taxon>
        <taxon>Alphaproteobacteria</taxon>
        <taxon>Hyphomicrobiales</taxon>
        <taxon>Rhizobiaceae</taxon>
        <taxon>Rhizobium/Agrobacterium group</taxon>
        <taxon>Rhizobium</taxon>
    </lineage>
</organism>
<evidence type="ECO:0000256" key="7">
    <source>
        <dbReference type="ARBA" id="ARBA00023136"/>
    </source>
</evidence>
<comment type="caution">
    <text evidence="9">The sequence shown here is derived from an EMBL/GenBank/DDBJ whole genome shotgun (WGS) entry which is preliminary data.</text>
</comment>
<keyword evidence="10" id="KW-1185">Reference proteome</keyword>
<dbReference type="InterPro" id="IPR001851">
    <property type="entry name" value="ABC_transp_permease"/>
</dbReference>
<proteinExistence type="predicted"/>
<evidence type="ECO:0000313" key="10">
    <source>
        <dbReference type="Proteomes" id="UP001139089"/>
    </source>
</evidence>
<comment type="subcellular location">
    <subcellularLocation>
        <location evidence="1">Cell membrane</location>
        <topology evidence="1">Multi-pass membrane protein</topology>
    </subcellularLocation>
</comment>
<evidence type="ECO:0000256" key="5">
    <source>
        <dbReference type="ARBA" id="ARBA00022692"/>
    </source>
</evidence>
<keyword evidence="3" id="KW-1003">Cell membrane</keyword>
<feature type="transmembrane region" description="Helical" evidence="8">
    <location>
        <begin position="316"/>
        <end position="333"/>
    </location>
</feature>
<keyword evidence="5 8" id="KW-0812">Transmembrane</keyword>
<keyword evidence="6 8" id="KW-1133">Transmembrane helix</keyword>
<feature type="transmembrane region" description="Helical" evidence="8">
    <location>
        <begin position="260"/>
        <end position="281"/>
    </location>
</feature>
<feature type="transmembrane region" description="Helical" evidence="8">
    <location>
        <begin position="63"/>
        <end position="82"/>
    </location>
</feature>
<accession>A0A9X1NMI8</accession>
<keyword evidence="4" id="KW-0997">Cell inner membrane</keyword>
<feature type="transmembrane region" description="Helical" evidence="8">
    <location>
        <begin position="232"/>
        <end position="254"/>
    </location>
</feature>
<sequence>MTTIDLSTSEPPAKAVPARPQRRALDWKAETERFALLGAWMLLIAIFGMLMPDSFLSWRNFSTMFGSQAVLVVLTLALLVPLTSGDFDLSGASVLTMSSMLIAVLNVREGWPIAPVILIALASGAVIGAVNAVFVLYFRIHSLIVTLGIGTFVNGLILWISQSQTISGISMDLVGWVIINRFLGIPLAFFYALLLAGILWYVLEFTIPGRKLLFVGRGREVSRLNGIAVDRVRAVSFIVSGLISAFAGVLYAGMTGSADPLSGLSLLLPAFAAAFLGATTISPGRFNAFGAVIAVYFLVTGITGLTMLGADAYVQNLFYGGALVIAVALSQLVRNRQPQDFS</sequence>
<protein>
    <submittedName>
        <fullName evidence="9">ABC transporter permease</fullName>
    </submittedName>
</protein>
<evidence type="ECO:0000256" key="3">
    <source>
        <dbReference type="ARBA" id="ARBA00022475"/>
    </source>
</evidence>
<dbReference type="GO" id="GO:0005886">
    <property type="term" value="C:plasma membrane"/>
    <property type="evidence" value="ECO:0007669"/>
    <property type="project" value="UniProtKB-SubCell"/>
</dbReference>
<dbReference type="AlphaFoldDB" id="A0A9X1NMI8"/>
<keyword evidence="7 8" id="KW-0472">Membrane</keyword>
<dbReference type="Proteomes" id="UP001139089">
    <property type="component" value="Unassembled WGS sequence"/>
</dbReference>
<dbReference type="Pfam" id="PF02653">
    <property type="entry name" value="BPD_transp_2"/>
    <property type="match status" value="1"/>
</dbReference>
<reference evidence="9" key="1">
    <citation type="submission" date="2021-12" db="EMBL/GenBank/DDBJ databases">
        <authorList>
            <person name="Li Y."/>
        </authorList>
    </citation>
    <scope>NUCLEOTIDE SEQUENCE</scope>
    <source>
        <strain evidence="9">DKSPLA3</strain>
    </source>
</reference>
<evidence type="ECO:0000256" key="8">
    <source>
        <dbReference type="SAM" id="Phobius"/>
    </source>
</evidence>
<dbReference type="RefSeq" id="WP_231811577.1">
    <property type="nucleotide sequence ID" value="NZ_JAJOZR010000001.1"/>
</dbReference>
<evidence type="ECO:0000256" key="1">
    <source>
        <dbReference type="ARBA" id="ARBA00004651"/>
    </source>
</evidence>
<evidence type="ECO:0000256" key="4">
    <source>
        <dbReference type="ARBA" id="ARBA00022519"/>
    </source>
</evidence>
<keyword evidence="2" id="KW-0813">Transport</keyword>
<feature type="transmembrane region" description="Helical" evidence="8">
    <location>
        <begin position="34"/>
        <end position="51"/>
    </location>
</feature>
<dbReference type="GO" id="GO:0022857">
    <property type="term" value="F:transmembrane transporter activity"/>
    <property type="evidence" value="ECO:0007669"/>
    <property type="project" value="InterPro"/>
</dbReference>
<evidence type="ECO:0000256" key="2">
    <source>
        <dbReference type="ARBA" id="ARBA00022448"/>
    </source>
</evidence>
<dbReference type="CDD" id="cd06579">
    <property type="entry name" value="TM_PBP1_transp_AraH_like"/>
    <property type="match status" value="1"/>
</dbReference>
<feature type="transmembrane region" description="Helical" evidence="8">
    <location>
        <begin position="288"/>
        <end position="310"/>
    </location>
</feature>
<feature type="transmembrane region" description="Helical" evidence="8">
    <location>
        <begin position="113"/>
        <end position="136"/>
    </location>
</feature>
<evidence type="ECO:0000313" key="9">
    <source>
        <dbReference type="EMBL" id="MCD7107857.1"/>
    </source>
</evidence>
<dbReference type="PANTHER" id="PTHR32196">
    <property type="entry name" value="ABC TRANSPORTER PERMEASE PROTEIN YPHD-RELATED-RELATED"/>
    <property type="match status" value="1"/>
</dbReference>
<dbReference type="EMBL" id="JAJOZR010000001">
    <property type="protein sequence ID" value="MCD7107857.1"/>
    <property type="molecule type" value="Genomic_DNA"/>
</dbReference>
<name>A0A9X1NMI8_9HYPH</name>
<dbReference type="PANTHER" id="PTHR32196:SF21">
    <property type="entry name" value="ABC TRANSPORTER PERMEASE PROTEIN YPHD-RELATED"/>
    <property type="match status" value="1"/>
</dbReference>
<gene>
    <name evidence="9" type="ORF">LRX75_02265</name>
</gene>
<feature type="transmembrane region" description="Helical" evidence="8">
    <location>
        <begin position="143"/>
        <end position="162"/>
    </location>
</feature>
<evidence type="ECO:0000256" key="6">
    <source>
        <dbReference type="ARBA" id="ARBA00022989"/>
    </source>
</evidence>
<feature type="transmembrane region" description="Helical" evidence="8">
    <location>
        <begin position="182"/>
        <end position="203"/>
    </location>
</feature>